<accession>A0ABU5HEQ8</accession>
<proteinExistence type="predicted"/>
<dbReference type="EMBL" id="JAXIVS010000017">
    <property type="protein sequence ID" value="MDY7231966.1"/>
    <property type="molecule type" value="Genomic_DNA"/>
</dbReference>
<evidence type="ECO:0000313" key="2">
    <source>
        <dbReference type="Proteomes" id="UP001291309"/>
    </source>
</evidence>
<keyword evidence="2" id="KW-1185">Reference proteome</keyword>
<evidence type="ECO:0000313" key="1">
    <source>
        <dbReference type="EMBL" id="MDY7231966.1"/>
    </source>
</evidence>
<sequence length="65" mass="7130">MTAWKTETATVDFRDLDIAELEGVRGGFASEVLLNPQPLPPRAISLRSLFSWVALNPQPEPPGIL</sequence>
<dbReference type="Proteomes" id="UP001291309">
    <property type="component" value="Unassembled WGS sequence"/>
</dbReference>
<comment type="caution">
    <text evidence="1">The sequence shown here is derived from an EMBL/GenBank/DDBJ whole genome shotgun (WGS) entry which is preliminary data.</text>
</comment>
<dbReference type="RefSeq" id="WP_321550681.1">
    <property type="nucleotide sequence ID" value="NZ_JAXIVS010000017.1"/>
</dbReference>
<organism evidence="1 2">
    <name type="scientific">Hyalangium rubrum</name>
    <dbReference type="NCBI Taxonomy" id="3103134"/>
    <lineage>
        <taxon>Bacteria</taxon>
        <taxon>Pseudomonadati</taxon>
        <taxon>Myxococcota</taxon>
        <taxon>Myxococcia</taxon>
        <taxon>Myxococcales</taxon>
        <taxon>Cystobacterineae</taxon>
        <taxon>Archangiaceae</taxon>
        <taxon>Hyalangium</taxon>
    </lineage>
</organism>
<name>A0ABU5HEQ8_9BACT</name>
<protein>
    <submittedName>
        <fullName evidence="1">Uncharacterized protein</fullName>
    </submittedName>
</protein>
<gene>
    <name evidence="1" type="ORF">SYV04_36600</name>
</gene>
<reference evidence="1 2" key="1">
    <citation type="submission" date="2023-12" db="EMBL/GenBank/DDBJ databases">
        <title>the genome sequence of Hyalangium sp. s54d21.</title>
        <authorList>
            <person name="Zhang X."/>
        </authorList>
    </citation>
    <scope>NUCLEOTIDE SEQUENCE [LARGE SCALE GENOMIC DNA]</scope>
    <source>
        <strain evidence="2">s54d21</strain>
    </source>
</reference>